<dbReference type="CDD" id="cd18103">
    <property type="entry name" value="SpoU-like_RlmB"/>
    <property type="match status" value="1"/>
</dbReference>
<proteinExistence type="inferred from homology"/>
<dbReference type="GO" id="GO:0003723">
    <property type="term" value="F:RNA binding"/>
    <property type="evidence" value="ECO:0007669"/>
    <property type="project" value="InterPro"/>
</dbReference>
<dbReference type="SUPFAM" id="SSF55315">
    <property type="entry name" value="L30e-like"/>
    <property type="match status" value="1"/>
</dbReference>
<dbReference type="Proteomes" id="UP000757435">
    <property type="component" value="Unassembled WGS sequence"/>
</dbReference>
<dbReference type="Gene3D" id="3.40.1280.10">
    <property type="match status" value="1"/>
</dbReference>
<dbReference type="FunFam" id="3.30.1330.30:FF:000063">
    <property type="entry name" value="RNA methyltransferase, TrmH family, group 3"/>
    <property type="match status" value="1"/>
</dbReference>
<organism evidence="6 7">
    <name type="scientific">Drouetiella hepatica Uher 2000/2452</name>
    <dbReference type="NCBI Taxonomy" id="904376"/>
    <lineage>
        <taxon>Bacteria</taxon>
        <taxon>Bacillati</taxon>
        <taxon>Cyanobacteriota</taxon>
        <taxon>Cyanophyceae</taxon>
        <taxon>Oculatellales</taxon>
        <taxon>Oculatellaceae</taxon>
        <taxon>Drouetiella</taxon>
    </lineage>
</organism>
<evidence type="ECO:0000256" key="3">
    <source>
        <dbReference type="ARBA" id="ARBA00022679"/>
    </source>
</evidence>
<dbReference type="InterPro" id="IPR013123">
    <property type="entry name" value="SpoU_subst-bd"/>
</dbReference>
<dbReference type="GO" id="GO:0005829">
    <property type="term" value="C:cytosol"/>
    <property type="evidence" value="ECO:0007669"/>
    <property type="project" value="TreeGrafter"/>
</dbReference>
<feature type="compositionally biased region" description="Basic and acidic residues" evidence="4">
    <location>
        <begin position="62"/>
        <end position="85"/>
    </location>
</feature>
<dbReference type="SUPFAM" id="SSF75217">
    <property type="entry name" value="alpha/beta knot"/>
    <property type="match status" value="1"/>
</dbReference>
<dbReference type="Pfam" id="PF00588">
    <property type="entry name" value="SpoU_methylase"/>
    <property type="match status" value="1"/>
</dbReference>
<dbReference type="NCBIfam" id="TIGR00186">
    <property type="entry name" value="rRNA_methyl_3"/>
    <property type="match status" value="1"/>
</dbReference>
<reference evidence="6" key="2">
    <citation type="journal article" date="2022" name="Microbiol. Resour. Announc.">
        <title>Metagenome Sequencing to Explore Phylogenomics of Terrestrial Cyanobacteria.</title>
        <authorList>
            <person name="Ward R.D."/>
            <person name="Stajich J.E."/>
            <person name="Johansen J.R."/>
            <person name="Huntemann M."/>
            <person name="Clum A."/>
            <person name="Foster B."/>
            <person name="Foster B."/>
            <person name="Roux S."/>
            <person name="Palaniappan K."/>
            <person name="Varghese N."/>
            <person name="Mukherjee S."/>
            <person name="Reddy T.B.K."/>
            <person name="Daum C."/>
            <person name="Copeland A."/>
            <person name="Chen I.A."/>
            <person name="Ivanova N.N."/>
            <person name="Kyrpides N.C."/>
            <person name="Shapiro N."/>
            <person name="Eloe-Fadrosh E.A."/>
            <person name="Pietrasiak N."/>
        </authorList>
    </citation>
    <scope>NUCLEOTIDE SEQUENCE</scope>
    <source>
        <strain evidence="6">UHER 2000/2452</strain>
    </source>
</reference>
<dbReference type="InterPro" id="IPR029028">
    <property type="entry name" value="Alpha/beta_knot_MTases"/>
</dbReference>
<dbReference type="InterPro" id="IPR001537">
    <property type="entry name" value="SpoU_MeTrfase"/>
</dbReference>
<evidence type="ECO:0000313" key="7">
    <source>
        <dbReference type="Proteomes" id="UP000757435"/>
    </source>
</evidence>
<dbReference type="Pfam" id="PF08032">
    <property type="entry name" value="SpoU_sub_bind"/>
    <property type="match status" value="1"/>
</dbReference>
<feature type="compositionally biased region" description="Basic and acidic residues" evidence="4">
    <location>
        <begin position="136"/>
        <end position="164"/>
    </location>
</feature>
<name>A0A951QA19_9CYAN</name>
<protein>
    <submittedName>
        <fullName evidence="6">23S rRNA (Guanosine(2251)-2'-O)-methyltransferase RlmB</fullName>
    </submittedName>
</protein>
<keyword evidence="2" id="KW-0489">Methyltransferase</keyword>
<feature type="compositionally biased region" description="Polar residues" evidence="4">
    <location>
        <begin position="503"/>
        <end position="512"/>
    </location>
</feature>
<dbReference type="GO" id="GO:0008173">
    <property type="term" value="F:RNA methyltransferase activity"/>
    <property type="evidence" value="ECO:0007669"/>
    <property type="project" value="InterPro"/>
</dbReference>
<comment type="similarity">
    <text evidence="1">Belongs to the class IV-like SAM-binding methyltransferase superfamily. RNA methyltransferase TrmH family.</text>
</comment>
<feature type="region of interest" description="Disordered" evidence="4">
    <location>
        <begin position="490"/>
        <end position="512"/>
    </location>
</feature>
<evidence type="ECO:0000259" key="5">
    <source>
        <dbReference type="SMART" id="SM00967"/>
    </source>
</evidence>
<feature type="compositionally biased region" description="Basic and acidic residues" evidence="4">
    <location>
        <begin position="111"/>
        <end position="125"/>
    </location>
</feature>
<feature type="compositionally biased region" description="Polar residues" evidence="4">
    <location>
        <begin position="1"/>
        <end position="14"/>
    </location>
</feature>
<feature type="compositionally biased region" description="Basic and acidic residues" evidence="4">
    <location>
        <begin position="192"/>
        <end position="213"/>
    </location>
</feature>
<feature type="compositionally biased region" description="Polar residues" evidence="4">
    <location>
        <begin position="226"/>
        <end position="237"/>
    </location>
</feature>
<keyword evidence="3" id="KW-0808">Transferase</keyword>
<dbReference type="GO" id="GO:0006396">
    <property type="term" value="P:RNA processing"/>
    <property type="evidence" value="ECO:0007669"/>
    <property type="project" value="InterPro"/>
</dbReference>
<evidence type="ECO:0000256" key="1">
    <source>
        <dbReference type="ARBA" id="ARBA00007228"/>
    </source>
</evidence>
<dbReference type="AlphaFoldDB" id="A0A951QA19"/>
<sequence>MAGKPRNSNASGRSHSAPKRVSRPAKGSTKFEGNRSDSQSERPARPQRNALSKQRYAPRDGYTPREDGYKPREDGYGSREDEAQPRPRRYGNQDSNQSKPIRVKRYSNSEGNRESSDQPTRDRYSSDQPTRGKRYSSREEQPSRHRQDSTDQPKLKQRRGDRPFSRSARPDGNSANAEGFPARRSAFSGRSTSDRFAPDRPASDRFSAHRPASDRSPVSGSRDRFNSSSLSQDIEQTTVDADTETDLIYGRHSVLAALEGKRYLNRIWILSKLRYDPRFHQLLSQAKADGTVIDEVDYRRLEQMTQGASHQGIVAQVAPYAYLELGELIAQAKAASDRPVLIVADGITDPHNLGAIIRTAEALGAQGIVIPQRRAVGVTSAVAKVAAGALETFPVARVINLSRALEELKSANFWIYGAAANASQPADTVEFSGATVLVVGSEGEGLSLLTQRSCDVLVSIPLQGNTPSLNASVATGMVLYEVYRQRRGQAHHLGSRPKEALQKSAQNGITEV</sequence>
<gene>
    <name evidence="6" type="primary">rlmB</name>
    <name evidence="6" type="ORF">KME15_08845</name>
</gene>
<dbReference type="SMART" id="SM00967">
    <property type="entry name" value="SpoU_sub_bind"/>
    <property type="match status" value="1"/>
</dbReference>
<dbReference type="EMBL" id="JAHHHD010000007">
    <property type="protein sequence ID" value="MBW4658769.1"/>
    <property type="molecule type" value="Genomic_DNA"/>
</dbReference>
<accession>A0A951QA19</accession>
<dbReference type="GO" id="GO:0032259">
    <property type="term" value="P:methylation"/>
    <property type="evidence" value="ECO:0007669"/>
    <property type="project" value="UniProtKB-KW"/>
</dbReference>
<dbReference type="PANTHER" id="PTHR46429">
    <property type="entry name" value="23S RRNA (GUANOSINE-2'-O-)-METHYLTRANSFERASE RLMB"/>
    <property type="match status" value="1"/>
</dbReference>
<evidence type="ECO:0000256" key="2">
    <source>
        <dbReference type="ARBA" id="ARBA00022603"/>
    </source>
</evidence>
<dbReference type="InterPro" id="IPR029064">
    <property type="entry name" value="Ribosomal_eL30-like_sf"/>
</dbReference>
<feature type="region of interest" description="Disordered" evidence="4">
    <location>
        <begin position="1"/>
        <end position="237"/>
    </location>
</feature>
<dbReference type="FunFam" id="3.40.1280.10:FF:000008">
    <property type="entry name" value="Group 3 RNA methyltransferase TrmH"/>
    <property type="match status" value="1"/>
</dbReference>
<dbReference type="InterPro" id="IPR004441">
    <property type="entry name" value="rRNA_MeTrfase_TrmH"/>
</dbReference>
<dbReference type="InterPro" id="IPR029026">
    <property type="entry name" value="tRNA_m1G_MTases_N"/>
</dbReference>
<feature type="compositionally biased region" description="Basic and acidic residues" evidence="4">
    <location>
        <begin position="32"/>
        <end position="44"/>
    </location>
</feature>
<dbReference type="PANTHER" id="PTHR46429:SF1">
    <property type="entry name" value="23S RRNA (GUANOSINE-2'-O-)-METHYLTRANSFERASE RLMB"/>
    <property type="match status" value="1"/>
</dbReference>
<reference evidence="6" key="1">
    <citation type="submission" date="2021-05" db="EMBL/GenBank/DDBJ databases">
        <authorList>
            <person name="Pietrasiak N."/>
            <person name="Ward R."/>
            <person name="Stajich J.E."/>
            <person name="Kurbessoian T."/>
        </authorList>
    </citation>
    <scope>NUCLEOTIDE SEQUENCE</scope>
    <source>
        <strain evidence="6">UHER 2000/2452</strain>
    </source>
</reference>
<dbReference type="Gene3D" id="3.30.1330.30">
    <property type="match status" value="1"/>
</dbReference>
<evidence type="ECO:0000256" key="4">
    <source>
        <dbReference type="SAM" id="MobiDB-lite"/>
    </source>
</evidence>
<feature type="domain" description="RNA 2-O ribose methyltransferase substrate binding" evidence="5">
    <location>
        <begin position="247"/>
        <end position="323"/>
    </location>
</feature>
<evidence type="ECO:0000313" key="6">
    <source>
        <dbReference type="EMBL" id="MBW4658769.1"/>
    </source>
</evidence>
<comment type="caution">
    <text evidence="6">The sequence shown here is derived from an EMBL/GenBank/DDBJ whole genome shotgun (WGS) entry which is preliminary data.</text>
</comment>